<dbReference type="EMBL" id="JBIRWM010000028">
    <property type="protein sequence ID" value="MFI2161707.1"/>
    <property type="molecule type" value="Genomic_DNA"/>
</dbReference>
<comment type="caution">
    <text evidence="3">The sequence shown here is derived from an EMBL/GenBank/DDBJ whole genome shotgun (WGS) entry which is preliminary data.</text>
</comment>
<organism evidence="3 4">
    <name type="scientific">Streptomyces olivaceoviridis</name>
    <name type="common">Streptomyces corchorusii</name>
    <dbReference type="NCBI Taxonomy" id="1921"/>
    <lineage>
        <taxon>Bacteria</taxon>
        <taxon>Bacillati</taxon>
        <taxon>Actinomycetota</taxon>
        <taxon>Actinomycetes</taxon>
        <taxon>Kitasatosporales</taxon>
        <taxon>Streptomycetaceae</taxon>
        <taxon>Streptomyces</taxon>
    </lineage>
</organism>
<dbReference type="RefSeq" id="WP_244218655.1">
    <property type="nucleotide sequence ID" value="NZ_JBIRUT010000022.1"/>
</dbReference>
<evidence type="ECO:0000313" key="4">
    <source>
        <dbReference type="Proteomes" id="UP001611397"/>
    </source>
</evidence>
<evidence type="ECO:0000313" key="3">
    <source>
        <dbReference type="EMBL" id="MFI2161707.1"/>
    </source>
</evidence>
<keyword evidence="1" id="KW-0812">Transmembrane</keyword>
<accession>A0ABW7VJZ4</accession>
<dbReference type="InterPro" id="IPR023298">
    <property type="entry name" value="ATPase_P-typ_TM_dom_sf"/>
</dbReference>
<gene>
    <name evidence="3" type="ORF">ACH49L_39670</name>
</gene>
<sequence>MANPVMDGPSDMALAVDPVRDDLMRRPPRDPQKRILNARRLLAVLRAEAVMAGGTVVLLAVILSSLGHATAVTMSVHLSAEDAALFGRHQIRNRVLWWCLGGVLAVQVAAVSALGPFCVRHRPTGTGPVSRLPRDRVNGAAGRTGRVRRTRGGFPAVVARPTSERIGPTCAGAPIVARVSRKTARAEVQVFDLRQSHPFSMAKNRRLKWRQTARPVRDP</sequence>
<dbReference type="SUPFAM" id="SSF81665">
    <property type="entry name" value="Calcium ATPase, transmembrane domain M"/>
    <property type="match status" value="1"/>
</dbReference>
<dbReference type="Proteomes" id="UP001611397">
    <property type="component" value="Unassembled WGS sequence"/>
</dbReference>
<dbReference type="InterPro" id="IPR006068">
    <property type="entry name" value="ATPase_P-typ_cation-transptr_C"/>
</dbReference>
<evidence type="ECO:0000259" key="2">
    <source>
        <dbReference type="Pfam" id="PF00689"/>
    </source>
</evidence>
<dbReference type="Gene3D" id="1.20.1110.10">
    <property type="entry name" value="Calcium-transporting ATPase, transmembrane domain"/>
    <property type="match status" value="1"/>
</dbReference>
<name>A0ABW7VJZ4_STROI</name>
<keyword evidence="1" id="KW-1133">Transmembrane helix</keyword>
<dbReference type="Pfam" id="PF00689">
    <property type="entry name" value="Cation_ATPase_C"/>
    <property type="match status" value="1"/>
</dbReference>
<feature type="transmembrane region" description="Helical" evidence="1">
    <location>
        <begin position="95"/>
        <end position="119"/>
    </location>
</feature>
<evidence type="ECO:0000256" key="1">
    <source>
        <dbReference type="SAM" id="Phobius"/>
    </source>
</evidence>
<keyword evidence="1" id="KW-0472">Membrane</keyword>
<keyword evidence="4" id="KW-1185">Reference proteome</keyword>
<proteinExistence type="predicted"/>
<reference evidence="3 4" key="1">
    <citation type="submission" date="2024-10" db="EMBL/GenBank/DDBJ databases">
        <title>The Natural Products Discovery Center: Release of the First 8490 Sequenced Strains for Exploring Actinobacteria Biosynthetic Diversity.</title>
        <authorList>
            <person name="Kalkreuter E."/>
            <person name="Kautsar S.A."/>
            <person name="Yang D."/>
            <person name="Bader C.D."/>
            <person name="Teijaro C.N."/>
            <person name="Fluegel L."/>
            <person name="Davis C.M."/>
            <person name="Simpson J.R."/>
            <person name="Lauterbach L."/>
            <person name="Steele A.D."/>
            <person name="Gui C."/>
            <person name="Meng S."/>
            <person name="Li G."/>
            <person name="Viehrig K."/>
            <person name="Ye F."/>
            <person name="Su P."/>
            <person name="Kiefer A.F."/>
            <person name="Nichols A."/>
            <person name="Cepeda A.J."/>
            <person name="Yan W."/>
            <person name="Fan B."/>
            <person name="Jiang Y."/>
            <person name="Adhikari A."/>
            <person name="Zheng C.-J."/>
            <person name="Schuster L."/>
            <person name="Cowan T.M."/>
            <person name="Smanski M.J."/>
            <person name="Chevrette M.G."/>
            <person name="De Carvalho L.P.S."/>
            <person name="Shen B."/>
        </authorList>
    </citation>
    <scope>NUCLEOTIDE SEQUENCE [LARGE SCALE GENOMIC DNA]</scope>
    <source>
        <strain evidence="3 4">NPDC020295</strain>
    </source>
</reference>
<protein>
    <submittedName>
        <fullName evidence="3">Cation transporting ATPase C-terminal domain-containing protein</fullName>
    </submittedName>
</protein>
<feature type="transmembrane region" description="Helical" evidence="1">
    <location>
        <begin position="43"/>
        <end position="66"/>
    </location>
</feature>
<feature type="domain" description="Cation-transporting P-type ATPase C-terminal" evidence="2">
    <location>
        <begin position="3"/>
        <end position="113"/>
    </location>
</feature>